<dbReference type="NCBIfam" id="TIGR02734">
    <property type="entry name" value="crtI_fam"/>
    <property type="match status" value="1"/>
</dbReference>
<gene>
    <name evidence="8" type="ORF">Salmuc_00139</name>
</gene>
<evidence type="ECO:0000256" key="2">
    <source>
        <dbReference type="ARBA" id="ARBA00006046"/>
    </source>
</evidence>
<dbReference type="GO" id="GO:0016627">
    <property type="term" value="F:oxidoreductase activity, acting on the CH-CH group of donors"/>
    <property type="evidence" value="ECO:0007669"/>
    <property type="project" value="UniProtKB-ARBA"/>
</dbReference>
<organism evidence="8 9">
    <name type="scientific">Salipiger mucosus DSM 16094</name>
    <dbReference type="NCBI Taxonomy" id="1123237"/>
    <lineage>
        <taxon>Bacteria</taxon>
        <taxon>Pseudomonadati</taxon>
        <taxon>Pseudomonadota</taxon>
        <taxon>Alphaproteobacteria</taxon>
        <taxon>Rhodobacterales</taxon>
        <taxon>Roseobacteraceae</taxon>
        <taxon>Salipiger</taxon>
    </lineage>
</organism>
<evidence type="ECO:0000259" key="7">
    <source>
        <dbReference type="Pfam" id="PF01593"/>
    </source>
</evidence>
<dbReference type="Gene3D" id="3.50.50.60">
    <property type="entry name" value="FAD/NAD(P)-binding domain"/>
    <property type="match status" value="2"/>
</dbReference>
<comment type="similarity">
    <text evidence="2 5">Belongs to the carotenoid/retinoid oxidoreductase family.</text>
</comment>
<dbReference type="EMBL" id="APVH01000062">
    <property type="protein sequence ID" value="EPX76013.1"/>
    <property type="molecule type" value="Genomic_DNA"/>
</dbReference>
<dbReference type="InterPro" id="IPR054841">
    <property type="entry name" value="carotdesatCrtD"/>
</dbReference>
<evidence type="ECO:0000313" key="8">
    <source>
        <dbReference type="EMBL" id="EPX76013.1"/>
    </source>
</evidence>
<feature type="region of interest" description="Disordered" evidence="6">
    <location>
        <begin position="495"/>
        <end position="529"/>
    </location>
</feature>
<dbReference type="HOGENOM" id="CLU_019722_2_1_5"/>
<dbReference type="PROSITE" id="PS00982">
    <property type="entry name" value="PHYTOENE_DH"/>
    <property type="match status" value="1"/>
</dbReference>
<evidence type="ECO:0000256" key="3">
    <source>
        <dbReference type="ARBA" id="ARBA00022746"/>
    </source>
</evidence>
<evidence type="ECO:0000256" key="5">
    <source>
        <dbReference type="RuleBase" id="RU362075"/>
    </source>
</evidence>
<dbReference type="InterPro" id="IPR014105">
    <property type="entry name" value="Carotenoid/retinoid_OxRdtase"/>
</dbReference>
<accession>S9Q8S5</accession>
<dbReference type="AlphaFoldDB" id="S9Q8S5"/>
<dbReference type="Pfam" id="PF01593">
    <property type="entry name" value="Amino_oxidase"/>
    <property type="match status" value="1"/>
</dbReference>
<dbReference type="SUPFAM" id="SSF51905">
    <property type="entry name" value="FAD/NAD(P)-binding domain"/>
    <property type="match status" value="1"/>
</dbReference>
<protein>
    <submittedName>
        <fullName evidence="8">Methoxyneurosporene dehydrogenase</fullName>
        <ecNumber evidence="8">1.14.99.-</ecNumber>
    </submittedName>
</protein>
<dbReference type="InterPro" id="IPR008150">
    <property type="entry name" value="Phytoene_DH_bac_CS"/>
</dbReference>
<evidence type="ECO:0000256" key="4">
    <source>
        <dbReference type="ARBA" id="ARBA00023002"/>
    </source>
</evidence>
<feature type="domain" description="Amine oxidase" evidence="7">
    <location>
        <begin position="21"/>
        <end position="494"/>
    </location>
</feature>
<keyword evidence="3 5" id="KW-0125">Carotenoid biosynthesis</keyword>
<evidence type="ECO:0000313" key="9">
    <source>
        <dbReference type="Proteomes" id="UP000015347"/>
    </source>
</evidence>
<dbReference type="Proteomes" id="UP000015347">
    <property type="component" value="Unassembled WGS sequence"/>
</dbReference>
<dbReference type="InterPro" id="IPR002937">
    <property type="entry name" value="Amino_oxidase"/>
</dbReference>
<keyword evidence="9" id="KW-1185">Reference proteome</keyword>
<comment type="caution">
    <text evidence="8">The sequence shown here is derived from an EMBL/GenBank/DDBJ whole genome shotgun (WGS) entry which is preliminary data.</text>
</comment>
<dbReference type="EC" id="1.14.99.-" evidence="8"/>
<dbReference type="PANTHER" id="PTHR43734:SF7">
    <property type="entry name" value="4,4'-DIAPONEUROSPORENE OXYGENASE"/>
    <property type="match status" value="1"/>
</dbReference>
<dbReference type="InterPro" id="IPR036188">
    <property type="entry name" value="FAD/NAD-bd_sf"/>
</dbReference>
<name>S9Q8S5_9RHOB</name>
<dbReference type="PANTHER" id="PTHR43734">
    <property type="entry name" value="PHYTOENE DESATURASE"/>
    <property type="match status" value="1"/>
</dbReference>
<dbReference type="NCBIfam" id="NF045637">
    <property type="entry name" value="carotdesatCrtDProt"/>
    <property type="match status" value="1"/>
</dbReference>
<keyword evidence="4 5" id="KW-0560">Oxidoreductase</keyword>
<evidence type="ECO:0000256" key="6">
    <source>
        <dbReference type="SAM" id="MobiDB-lite"/>
    </source>
</evidence>
<comment type="pathway">
    <text evidence="1 5">Carotenoid biosynthesis.</text>
</comment>
<feature type="compositionally biased region" description="Low complexity" evidence="6">
    <location>
        <begin position="502"/>
        <end position="529"/>
    </location>
</feature>
<dbReference type="eggNOG" id="COG1233">
    <property type="taxonomic scope" value="Bacteria"/>
</dbReference>
<reference evidence="9" key="1">
    <citation type="journal article" date="2014" name="Stand. Genomic Sci.">
        <title>Genome sequence of the exopolysaccharide-producing Salipiger mucosus type strain (DSM 16094(T)), a moderately halophilic member of the Roseobacter clade.</title>
        <authorList>
            <person name="Riedel T."/>
            <person name="Spring S."/>
            <person name="Fiebig A."/>
            <person name="Petersen J."/>
            <person name="Kyrpides N.C."/>
            <person name="Goker M."/>
            <person name="Klenk H.P."/>
        </authorList>
    </citation>
    <scope>NUCLEOTIDE SEQUENCE [LARGE SCALE GENOMIC DNA]</scope>
    <source>
        <strain evidence="9">DSM 16094</strain>
    </source>
</reference>
<evidence type="ECO:0000256" key="1">
    <source>
        <dbReference type="ARBA" id="ARBA00004829"/>
    </source>
</evidence>
<sequence length="529" mass="55073">MTAGPQPMRRGDRVAIVGAGIAGLAAAARLAQAGCAVTVLERHAKPGGKLRALPSAAGPVDAGPTVLTLRSVFDALFAALGERLEDHVELVPQEVLARHFWPDGSRLDLHADAGATRRAIQTFAGARAAREFAAFDRRARRLFEAFDAPVMQAQRPSLPAVATRMARAPGLIPAMAPLSSLARLLQRSFSDPRLAQLFGRYATYVGGTPAHSPALIALIWHAEASGVWTLRGGLHRLAIVLAGLAEARGAVFHYGAHVARIETRDGAASGVVLETGERIAAEAVLFNGDPRALAMGALGSEAALLAPQTRAAPRSLSADVWAFAARAEGPELAHHNVFFRDDPATEFAALARGERAPRPTLYLCAMDRAEGDAPEGLERFEIIANAPPLTTGAPAEEPAQCRTRIFGTLAGFGLQLTPHPPDAALTTPEGFARLFPHSEGALYGQSPHGLMAAFRRPTARTALPGLYLAGGGTHPGAGLPMAALSARHAAEAILSDRTSRLPSRPTATPGGTSTGSATTGRGPSASSAS</sequence>
<dbReference type="STRING" id="1123237.Salmuc_00139"/>
<dbReference type="OrthoDB" id="9774675at2"/>
<dbReference type="PRINTS" id="PR00419">
    <property type="entry name" value="ADXRDTASE"/>
</dbReference>
<proteinExistence type="inferred from homology"/>
<dbReference type="GO" id="GO:0016117">
    <property type="term" value="P:carotenoid biosynthetic process"/>
    <property type="evidence" value="ECO:0007669"/>
    <property type="project" value="UniProtKB-KW"/>
</dbReference>